<sequence>MNGTIENLRIFLEERDIGGFLAAYETMVPGADVLSSQLTKITQQIFPTVLHEKLTRGALVAGDTVRLWRLVRCGRLLVVDNDLLEGINALLDAAWREVEGPDAPLPTKLLTYREAPEGSVQGRRSARPAAAAATSQGDVVPMRRIVMASAFTLGPVHLSDLMTFRKSVCASSQEREFLQAVRQFFPSLRAYPNVPLRNFMDVDGFVLRLSDRHRRYSWAAQVDVLLCTEDEDPVACFELDSALHDDDDVRERDQLKDELFALAAIPLLRVRADDTANVRAEDFYDLLVADSETLDRLRPRRLRPRRNHDMLVPAEVQVRRSAAKAYC</sequence>
<dbReference type="STRING" id="159087.Daro_2235"/>
<accession>Q47DV7</accession>
<gene>
    <name evidence="2" type="ordered locus">Daro_2235</name>
</gene>
<proteinExistence type="predicted"/>
<protein>
    <recommendedName>
        <fullName evidence="1">DUF2726 domain-containing protein</fullName>
    </recommendedName>
</protein>
<dbReference type="eggNOG" id="ENOG5032QUB">
    <property type="taxonomic scope" value="Bacteria"/>
</dbReference>
<feature type="domain" description="DUF2726" evidence="1">
    <location>
        <begin position="170"/>
        <end position="276"/>
    </location>
</feature>
<dbReference type="Pfam" id="PF10881">
    <property type="entry name" value="DUF2726"/>
    <property type="match status" value="1"/>
</dbReference>
<reference evidence="2" key="1">
    <citation type="submission" date="2005-08" db="EMBL/GenBank/DDBJ databases">
        <title>Complete sequence of Dechloromonas aromatica RCB.</title>
        <authorList>
            <person name="Salinero K.K."/>
            <person name="Copeland A."/>
            <person name="Lucas S."/>
            <person name="Lapidus A."/>
            <person name="Barry K."/>
            <person name="Detter J.C."/>
            <person name="Glavina T."/>
            <person name="Hammon N."/>
            <person name="Israni S."/>
            <person name="Pitluck S."/>
            <person name="Di Bartolo G."/>
            <person name="Trong S."/>
            <person name="Schmutz J."/>
            <person name="Larimer F."/>
            <person name="Land M."/>
            <person name="Ivanova N."/>
            <person name="Richardson P."/>
        </authorList>
    </citation>
    <scope>NUCLEOTIDE SEQUENCE</scope>
    <source>
        <strain evidence="2">RCB</strain>
    </source>
</reference>
<dbReference type="KEGG" id="dar:Daro_2235"/>
<evidence type="ECO:0000313" key="2">
    <source>
        <dbReference type="EMBL" id="AAZ46974.1"/>
    </source>
</evidence>
<dbReference type="OrthoDB" id="8523616at2"/>
<dbReference type="EMBL" id="CP000089">
    <property type="protein sequence ID" value="AAZ46974.1"/>
    <property type="molecule type" value="Genomic_DNA"/>
</dbReference>
<dbReference type="InterPro" id="IPR024402">
    <property type="entry name" value="DUF2726"/>
</dbReference>
<name>Q47DV7_DECAR</name>
<organism evidence="2">
    <name type="scientific">Dechloromonas aromatica (strain RCB)</name>
    <dbReference type="NCBI Taxonomy" id="159087"/>
    <lineage>
        <taxon>Bacteria</taxon>
        <taxon>Pseudomonadati</taxon>
        <taxon>Pseudomonadota</taxon>
        <taxon>Betaproteobacteria</taxon>
        <taxon>Rhodocyclales</taxon>
        <taxon>Azonexaceae</taxon>
        <taxon>Dechloromonas</taxon>
    </lineage>
</organism>
<dbReference type="AlphaFoldDB" id="Q47DV7"/>
<dbReference type="HOGENOM" id="CLU_849212_0_0_4"/>
<evidence type="ECO:0000259" key="1">
    <source>
        <dbReference type="Pfam" id="PF10881"/>
    </source>
</evidence>